<dbReference type="PANTHER" id="PTHR24252">
    <property type="entry name" value="ACROSIN-RELATED"/>
    <property type="match status" value="1"/>
</dbReference>
<keyword evidence="5" id="KW-0378">Hydrolase</keyword>
<dbReference type="InterPro" id="IPR043504">
    <property type="entry name" value="Peptidase_S1_PA_chymotrypsin"/>
</dbReference>
<feature type="domain" description="Peptidase S1" evidence="6">
    <location>
        <begin position="126"/>
        <end position="394"/>
    </location>
</feature>
<evidence type="ECO:0000256" key="3">
    <source>
        <dbReference type="ARBA" id="ARBA00023180"/>
    </source>
</evidence>
<keyword evidence="5" id="KW-0720">Serine protease</keyword>
<dbReference type="InterPro" id="IPR033116">
    <property type="entry name" value="TRYPSIN_SER"/>
</dbReference>
<evidence type="ECO:0000313" key="7">
    <source>
        <dbReference type="EMBL" id="CAD7576198.1"/>
    </source>
</evidence>
<keyword evidence="2" id="KW-1015">Disulfide bond</keyword>
<proteinExistence type="inferred from homology"/>
<dbReference type="AlphaFoldDB" id="A0A7R9JCY4"/>
<accession>A0A7R9JCY4</accession>
<dbReference type="Gene3D" id="2.40.10.10">
    <property type="entry name" value="Trypsin-like serine proteases"/>
    <property type="match status" value="2"/>
</dbReference>
<organism evidence="7">
    <name type="scientific">Timema californicum</name>
    <name type="common">California timema</name>
    <name type="synonym">Walking stick</name>
    <dbReference type="NCBI Taxonomy" id="61474"/>
    <lineage>
        <taxon>Eukaryota</taxon>
        <taxon>Metazoa</taxon>
        <taxon>Ecdysozoa</taxon>
        <taxon>Arthropoda</taxon>
        <taxon>Hexapoda</taxon>
        <taxon>Insecta</taxon>
        <taxon>Pterygota</taxon>
        <taxon>Neoptera</taxon>
        <taxon>Polyneoptera</taxon>
        <taxon>Phasmatodea</taxon>
        <taxon>Timematodea</taxon>
        <taxon>Timematoidea</taxon>
        <taxon>Timematidae</taxon>
        <taxon>Timema</taxon>
    </lineage>
</organism>
<keyword evidence="5" id="KW-0645">Protease</keyword>
<evidence type="ECO:0000256" key="2">
    <source>
        <dbReference type="ARBA" id="ARBA00023157"/>
    </source>
</evidence>
<reference evidence="7" key="1">
    <citation type="submission" date="2020-11" db="EMBL/GenBank/DDBJ databases">
        <authorList>
            <person name="Tran Van P."/>
        </authorList>
    </citation>
    <scope>NUCLEOTIDE SEQUENCE</scope>
</reference>
<evidence type="ECO:0000256" key="1">
    <source>
        <dbReference type="ARBA" id="ARBA00022729"/>
    </source>
</evidence>
<dbReference type="FunFam" id="2.40.10.10:FF:000028">
    <property type="entry name" value="Serine protease easter"/>
    <property type="match status" value="1"/>
</dbReference>
<keyword evidence="1" id="KW-0732">Signal</keyword>
<dbReference type="PANTHER" id="PTHR24252:SF7">
    <property type="entry name" value="HYALIN"/>
    <property type="match status" value="1"/>
</dbReference>
<comment type="similarity">
    <text evidence="4">Belongs to the peptidase S1 family. CLIP subfamily.</text>
</comment>
<dbReference type="SUPFAM" id="SSF50494">
    <property type="entry name" value="Trypsin-like serine proteases"/>
    <property type="match status" value="1"/>
</dbReference>
<dbReference type="PROSITE" id="PS00135">
    <property type="entry name" value="TRYPSIN_SER"/>
    <property type="match status" value="1"/>
</dbReference>
<dbReference type="CDD" id="cd00190">
    <property type="entry name" value="Tryp_SPc"/>
    <property type="match status" value="1"/>
</dbReference>
<dbReference type="GO" id="GO:0004252">
    <property type="term" value="F:serine-type endopeptidase activity"/>
    <property type="evidence" value="ECO:0007669"/>
    <property type="project" value="InterPro"/>
</dbReference>
<evidence type="ECO:0000259" key="6">
    <source>
        <dbReference type="PROSITE" id="PS50240"/>
    </source>
</evidence>
<dbReference type="PROSITE" id="PS50240">
    <property type="entry name" value="TRYPSIN_DOM"/>
    <property type="match status" value="1"/>
</dbReference>
<dbReference type="FunFam" id="2.40.10.10:FF:000002">
    <property type="entry name" value="Transmembrane protease serine"/>
    <property type="match status" value="1"/>
</dbReference>
<dbReference type="Pfam" id="PF00089">
    <property type="entry name" value="Trypsin"/>
    <property type="match status" value="2"/>
</dbReference>
<dbReference type="InterPro" id="IPR009003">
    <property type="entry name" value="Peptidase_S1_PA"/>
</dbReference>
<dbReference type="PRINTS" id="PR00722">
    <property type="entry name" value="CHYMOTRYPSIN"/>
</dbReference>
<sequence length="402" mass="44821">MDVPDIHSWRSSKSRQRRRAANRLVEARAVTPISRWQTFIDSRRVRIFLRSLSGGSGLVRDRNCDGDTVGAPRGAEVGSTATAVSIAGKAMSLCRILATLACLFMLPMHHYVYLPGCGLSNEESRIVGGQTTQMNEYPWMARLSYFNRFYCGGMLINDRYVLTAAHCVKGFMWFMIKVSFGEHDRCNSTLKPESRFVIRAFAGEFSFTNFDNDIALLRLNDRVPVAENIRPICLPKNTSMGESDYSQGLSVGWATASLHIDIFIDVMVVCLVAENYYKGSKAVAAGWGTLQEDGKPSCLLQDVEVPVLSNEECRNSSRYLPSMISDNMLCAGFLTGKKDSCQGDSGGPLFIQRTDKKYELIGVVSWGNGCARVGYPGIYTRVTRYLDWIIEHSRDGCFCDDD</sequence>
<dbReference type="InterPro" id="IPR018114">
    <property type="entry name" value="TRYPSIN_HIS"/>
</dbReference>
<dbReference type="InterPro" id="IPR001254">
    <property type="entry name" value="Trypsin_dom"/>
</dbReference>
<dbReference type="GO" id="GO:0006508">
    <property type="term" value="P:proteolysis"/>
    <property type="evidence" value="ECO:0007669"/>
    <property type="project" value="UniProtKB-KW"/>
</dbReference>
<dbReference type="PROSITE" id="PS00134">
    <property type="entry name" value="TRYPSIN_HIS"/>
    <property type="match status" value="1"/>
</dbReference>
<dbReference type="SMART" id="SM00020">
    <property type="entry name" value="Tryp_SPc"/>
    <property type="match status" value="1"/>
</dbReference>
<protein>
    <submittedName>
        <fullName evidence="7">(California timema) hypothetical protein</fullName>
    </submittedName>
</protein>
<evidence type="ECO:0000256" key="5">
    <source>
        <dbReference type="RuleBase" id="RU363034"/>
    </source>
</evidence>
<evidence type="ECO:0000256" key="4">
    <source>
        <dbReference type="ARBA" id="ARBA00024195"/>
    </source>
</evidence>
<keyword evidence="3" id="KW-0325">Glycoprotein</keyword>
<name>A0A7R9JCY4_TIMCA</name>
<dbReference type="InterPro" id="IPR001314">
    <property type="entry name" value="Peptidase_S1A"/>
</dbReference>
<gene>
    <name evidence="7" type="ORF">TCMB3V08_LOCUS8772</name>
</gene>
<dbReference type="EMBL" id="OE183977">
    <property type="protein sequence ID" value="CAD7576198.1"/>
    <property type="molecule type" value="Genomic_DNA"/>
</dbReference>